<evidence type="ECO:0000259" key="3">
    <source>
        <dbReference type="Pfam" id="PF22456"/>
    </source>
</evidence>
<evidence type="ECO:0000313" key="5">
    <source>
        <dbReference type="Proteomes" id="UP000251088"/>
    </source>
</evidence>
<dbReference type="Gene3D" id="3.30.830.10">
    <property type="entry name" value="Metalloenzyme, LuxS/M16 peptidase-like"/>
    <property type="match status" value="3"/>
</dbReference>
<feature type="domain" description="Peptidase M16 middle/third" evidence="2">
    <location>
        <begin position="74"/>
        <end position="346"/>
    </location>
</feature>
<dbReference type="AlphaFoldDB" id="A0A2X3CDV7"/>
<feature type="domain" description="Coenzyme PQQ synthesis protein F-like C-terminal lobe" evidence="3">
    <location>
        <begin position="452"/>
        <end position="549"/>
    </location>
</feature>
<dbReference type="EMBL" id="UAWN01000012">
    <property type="protein sequence ID" value="SQC15228.1"/>
    <property type="molecule type" value="Genomic_DNA"/>
</dbReference>
<sequence length="635" mass="71230">MQKQGLAEGIRADSDPVVNGNSGVLAISATLTDKGLAHRDEVTAAIFSYLDLLRTQGIDKRYFDELAHVLALDFRYPSINRDMDYVEWLADTMIRVPVEHALDVVNIADQYDPQAIKDRLAMMTPQNARIWYISPQEPHNKTAYFVDAPYQVDKISEQTFADWQHKSQAIQLQPPALNPYIPDDFTLIKSDKAWPHPQLILDEPTLRVVYAPSQYFASEPKADISLVLRNPQAMDSARRQVMFALNDYLAGIALDQLSNQAAVGGISFSTGANNGLMVNANGYTQHLPALFSDLLQGYFSYTPTEEQLEQAKSWYAQMMDSAEKGKAYDQAIMPIQMVSQVPYFQREVRRALLPSITLKEVLDYRANLKTRGRPELMVIGNMTADAATTLARQIQQQLGADGNEWCRNKDVVVNRQQLAIFNKAGNSTDSALAAVFAPPNVDEFSSTAASTLLGQIIQPWFYNQLRTEEQLGYAVFAFPMNVGRQWGMGFLLQSSDKQPAFLWQRFQAFFPTAEAKLRAMKPEEFAQLQQAVISQMLQAPQTLGDEASKLSKDFDRGNMRFDSRDKVVAQIKLLTPQKLADFFHQTVVDPQGMTILSQISGSQNGKADYAQPKGGKVWENVSALQQSLPLMRENE</sequence>
<accession>A0A2X3CDV7</accession>
<dbReference type="InterPro" id="IPR011249">
    <property type="entry name" value="Metalloenz_LuxS/M16"/>
</dbReference>
<evidence type="ECO:0000259" key="2">
    <source>
        <dbReference type="Pfam" id="PF16187"/>
    </source>
</evidence>
<dbReference type="Proteomes" id="UP000251088">
    <property type="component" value="Unassembled WGS sequence"/>
</dbReference>
<dbReference type="Pfam" id="PF16187">
    <property type="entry name" value="Peptidase_M16_M"/>
    <property type="match status" value="1"/>
</dbReference>
<protein>
    <submittedName>
        <fullName evidence="4">Protease III</fullName>
        <ecNumber evidence="4">3.4.24.55</ecNumber>
    </submittedName>
</protein>
<dbReference type="GO" id="GO:0046872">
    <property type="term" value="F:metal ion binding"/>
    <property type="evidence" value="ECO:0007669"/>
    <property type="project" value="UniProtKB-KW"/>
</dbReference>
<keyword evidence="4" id="KW-0378">Hydrolase</keyword>
<reference evidence="4 5" key="1">
    <citation type="submission" date="2018-06" db="EMBL/GenBank/DDBJ databases">
        <authorList>
            <consortium name="Pathogen Informatics"/>
            <person name="Doyle S."/>
        </authorList>
    </citation>
    <scope>NUCLEOTIDE SEQUENCE [LARGE SCALE GENOMIC DNA]</scope>
    <source>
        <strain evidence="4 5">NCTC9128</strain>
    </source>
</reference>
<proteinExistence type="predicted"/>
<dbReference type="NCBIfam" id="NF011681">
    <property type="entry name" value="PRK15101.1"/>
    <property type="match status" value="1"/>
</dbReference>
<dbReference type="EC" id="3.4.24.55" evidence="4"/>
<dbReference type="InterPro" id="IPR032632">
    <property type="entry name" value="Peptidase_M16_M"/>
</dbReference>
<evidence type="ECO:0000256" key="1">
    <source>
        <dbReference type="ARBA" id="ARBA00022723"/>
    </source>
</evidence>
<dbReference type="SUPFAM" id="SSF63411">
    <property type="entry name" value="LuxS/MPP-like metallohydrolase"/>
    <property type="match status" value="3"/>
</dbReference>
<dbReference type="InterPro" id="IPR050626">
    <property type="entry name" value="Peptidase_M16"/>
</dbReference>
<dbReference type="GO" id="GO:0006508">
    <property type="term" value="P:proteolysis"/>
    <property type="evidence" value="ECO:0007669"/>
    <property type="project" value="UniProtKB-KW"/>
</dbReference>
<dbReference type="PANTHER" id="PTHR43690:SF18">
    <property type="entry name" value="INSULIN-DEGRADING ENZYME-RELATED"/>
    <property type="match status" value="1"/>
</dbReference>
<gene>
    <name evidence="4" type="primary">ptrA_2</name>
    <name evidence="4" type="ORF">NCTC9128_03335</name>
</gene>
<organism evidence="4 5">
    <name type="scientific">Klebsiella pneumoniae</name>
    <dbReference type="NCBI Taxonomy" id="573"/>
    <lineage>
        <taxon>Bacteria</taxon>
        <taxon>Pseudomonadati</taxon>
        <taxon>Pseudomonadota</taxon>
        <taxon>Gammaproteobacteria</taxon>
        <taxon>Enterobacterales</taxon>
        <taxon>Enterobacteriaceae</taxon>
        <taxon>Klebsiella/Raoultella group</taxon>
        <taxon>Klebsiella</taxon>
        <taxon>Klebsiella pneumoniae complex</taxon>
    </lineage>
</organism>
<dbReference type="Pfam" id="PF22456">
    <property type="entry name" value="PqqF-like_C_4"/>
    <property type="match status" value="1"/>
</dbReference>
<dbReference type="GO" id="GO:0004222">
    <property type="term" value="F:metalloendopeptidase activity"/>
    <property type="evidence" value="ECO:0007669"/>
    <property type="project" value="UniProtKB-EC"/>
</dbReference>
<dbReference type="PANTHER" id="PTHR43690">
    <property type="entry name" value="NARDILYSIN"/>
    <property type="match status" value="1"/>
</dbReference>
<keyword evidence="1" id="KW-0479">Metal-binding</keyword>
<keyword evidence="4" id="KW-0645">Protease</keyword>
<dbReference type="InterPro" id="IPR054734">
    <property type="entry name" value="PqqF-like_C_4"/>
</dbReference>
<name>A0A2X3CDV7_KLEPN</name>
<evidence type="ECO:0000313" key="4">
    <source>
        <dbReference type="EMBL" id="SQC15228.1"/>
    </source>
</evidence>